<reference evidence="5 6" key="1">
    <citation type="submission" date="2023-09" db="EMBL/GenBank/DDBJ databases">
        <authorList>
            <person name="Rey-Velasco X."/>
        </authorList>
    </citation>
    <scope>NUCLEOTIDE SEQUENCE [LARGE SCALE GENOMIC DNA]</scope>
    <source>
        <strain evidence="5 6">W431</strain>
    </source>
</reference>
<proteinExistence type="inferred from homology"/>
<dbReference type="EC" id="5.6.2.3" evidence="3"/>
<comment type="miscellaneous">
    <text evidence="3">In the RecBCD complex, RecB has a slow 3'-5' helicase, an exonuclease activity and loads RecA onto ssDNA, RecD has a fast 5'-3' helicase activity, while RecC stimulates the ATPase and processivity of the RecB helicase and contributes to recognition of the Chi site.</text>
</comment>
<keyword evidence="6" id="KW-1185">Reference proteome</keyword>
<dbReference type="InterPro" id="IPR050534">
    <property type="entry name" value="Coronavir_polyprotein_1ab"/>
</dbReference>
<organism evidence="5 6">
    <name type="scientific">Thalassotalea castellviae</name>
    <dbReference type="NCBI Taxonomy" id="3075612"/>
    <lineage>
        <taxon>Bacteria</taxon>
        <taxon>Pseudomonadati</taxon>
        <taxon>Pseudomonadota</taxon>
        <taxon>Gammaproteobacteria</taxon>
        <taxon>Alteromonadales</taxon>
        <taxon>Colwelliaceae</taxon>
        <taxon>Thalassotalea</taxon>
    </lineage>
</organism>
<keyword evidence="2 3" id="KW-0067">ATP-binding</keyword>
<dbReference type="CDD" id="cd18809">
    <property type="entry name" value="SF1_C_RecD"/>
    <property type="match status" value="1"/>
</dbReference>
<sequence>MKMNNPETTVYLPYCRFIELQKQIYDVEAIDYFLAKQFTELLINRLVKTQTAVENKTDKQCCDVLFHLLLALSVSLRQGHSCLPINKIAQQRLGYHCDNTGVVSHQGFQFPELAYLNELLVGLNIGEQQEQGIVFHHNNLYLRRYFLFEQQIIAFLAQHQSLSDQEHLPQSTDIIACLDLLFPDENNEPANQIDWQKVAVANALNKSFSIIAGGPGTGKTYTVTKLLAAIILLKTPQSLNISLVAPTGKAAQRLSESINQAKAGFSALLPEHVLASIPTETKTIHRLLGVIPNSPNFRHHQDNLLNIDVLLIDEVSMVDLPLMARIFRALPKHCQVILLGDAQQLPSVAAGSVLSDLTPNKQAQFSASNRQYLEKVTGIANLPVSKRYPADHLTYLTHSRRFDGKGGIGVLAQLVISGDSEQSWQLLQAAKKGSQSQLMFVDECNFSTLKDNWFNDMVEQYYRPLSQATSIEQAFHLLSTFRFLAATRQGDTGVETINLLIESTLFPSLFSFSSVSRSNTRHYVKPQNTLYHAKPIMINENDYSLGLYNGDIGMIWKNEKGHLMAYFEQQNGQYKQILPSRLPQFETVYAMTIHKTQGSEFEHVALLLPTNTDNQLLTRELLYTGITRAKAKITIQSNKAVWYQGVESQVSRYSGIQLHVNN</sequence>
<evidence type="ECO:0000256" key="3">
    <source>
        <dbReference type="HAMAP-Rule" id="MF_01487"/>
    </source>
</evidence>
<dbReference type="Proteomes" id="UP001266357">
    <property type="component" value="Unassembled WGS sequence"/>
</dbReference>
<evidence type="ECO:0000256" key="2">
    <source>
        <dbReference type="ARBA" id="ARBA00022840"/>
    </source>
</evidence>
<dbReference type="HAMAP" id="MF_01487">
    <property type="entry name" value="RecD"/>
    <property type="match status" value="1"/>
</dbReference>
<comment type="catalytic activity">
    <reaction evidence="3">
        <text>ATP + H2O = ADP + phosphate + H(+)</text>
        <dbReference type="Rhea" id="RHEA:13065"/>
        <dbReference type="ChEBI" id="CHEBI:15377"/>
        <dbReference type="ChEBI" id="CHEBI:15378"/>
        <dbReference type="ChEBI" id="CHEBI:30616"/>
        <dbReference type="ChEBI" id="CHEBI:43474"/>
        <dbReference type="ChEBI" id="CHEBI:456216"/>
        <dbReference type="EC" id="5.6.2.3"/>
    </reaction>
</comment>
<feature type="domain" description="UvrD-like helicase C-terminal" evidence="4">
    <location>
        <begin position="588"/>
        <end position="633"/>
    </location>
</feature>
<dbReference type="InterPro" id="IPR006344">
    <property type="entry name" value="RecD"/>
</dbReference>
<dbReference type="InterPro" id="IPR027785">
    <property type="entry name" value="UvrD-like_helicase_C"/>
</dbReference>
<dbReference type="CDD" id="cd17933">
    <property type="entry name" value="DEXSc_RecD-like"/>
    <property type="match status" value="1"/>
</dbReference>
<keyword evidence="1 3" id="KW-0547">Nucleotide-binding</keyword>
<keyword evidence="3 5" id="KW-0378">Hydrolase</keyword>
<evidence type="ECO:0000256" key="1">
    <source>
        <dbReference type="ARBA" id="ARBA00022741"/>
    </source>
</evidence>
<protein>
    <recommendedName>
        <fullName evidence="3">RecBCD enzyme subunit RecD</fullName>
        <ecNumber evidence="3">5.6.2.3</ecNumber>
    </recommendedName>
    <alternativeName>
        <fullName evidence="3">DNA 5'-3' helicase subunit RecD</fullName>
    </alternativeName>
    <alternativeName>
        <fullName evidence="3">Exonuclease V subunit RecD</fullName>
        <shortName evidence="3">ExoV subunit RecD</shortName>
    </alternativeName>
    <alternativeName>
        <fullName evidence="3">Helicase/nuclease RecBCD subunit RecD</fullName>
    </alternativeName>
</protein>
<dbReference type="PANTHER" id="PTHR43788">
    <property type="entry name" value="DNA2/NAM7 HELICASE FAMILY MEMBER"/>
    <property type="match status" value="1"/>
</dbReference>
<keyword evidence="3" id="KW-0540">Nuclease</keyword>
<dbReference type="RefSeq" id="WP_311584867.1">
    <property type="nucleotide sequence ID" value="NZ_JAVRIF010000013.1"/>
</dbReference>
<dbReference type="PANTHER" id="PTHR43788:SF6">
    <property type="entry name" value="DNA HELICASE B"/>
    <property type="match status" value="1"/>
</dbReference>
<dbReference type="Gene3D" id="3.40.50.300">
    <property type="entry name" value="P-loop containing nucleotide triphosphate hydrolases"/>
    <property type="match status" value="3"/>
</dbReference>
<evidence type="ECO:0000313" key="6">
    <source>
        <dbReference type="Proteomes" id="UP001266357"/>
    </source>
</evidence>
<evidence type="ECO:0000259" key="4">
    <source>
        <dbReference type="Pfam" id="PF13538"/>
    </source>
</evidence>
<keyword evidence="3" id="KW-0234">DNA repair</keyword>
<accession>A0ABU3A643</accession>
<dbReference type="NCBIfam" id="TIGR01447">
    <property type="entry name" value="recD"/>
    <property type="match status" value="1"/>
</dbReference>
<feature type="binding site" evidence="3">
    <location>
        <begin position="213"/>
        <end position="220"/>
    </location>
    <ligand>
        <name>ATP</name>
        <dbReference type="ChEBI" id="CHEBI:30616"/>
    </ligand>
</feature>
<dbReference type="InterPro" id="IPR027417">
    <property type="entry name" value="P-loop_NTPase"/>
</dbReference>
<keyword evidence="3" id="KW-0269">Exonuclease</keyword>
<dbReference type="GO" id="GO:0008854">
    <property type="term" value="F:exodeoxyribonuclease V activity"/>
    <property type="evidence" value="ECO:0007669"/>
    <property type="project" value="UniProtKB-EC"/>
</dbReference>
<name>A0ABU3A643_9GAMM</name>
<dbReference type="Pfam" id="PF13538">
    <property type="entry name" value="UvrD_C_2"/>
    <property type="match status" value="1"/>
</dbReference>
<keyword evidence="3" id="KW-0238">DNA-binding</keyword>
<dbReference type="SUPFAM" id="SSF52540">
    <property type="entry name" value="P-loop containing nucleoside triphosphate hydrolases"/>
    <property type="match status" value="1"/>
</dbReference>
<dbReference type="Pfam" id="PF13245">
    <property type="entry name" value="AAA_19"/>
    <property type="match status" value="1"/>
</dbReference>
<comment type="similarity">
    <text evidence="3">Belongs to the RecD family.</text>
</comment>
<comment type="caution">
    <text evidence="5">The sequence shown here is derived from an EMBL/GenBank/DDBJ whole genome shotgun (WGS) entry which is preliminary data.</text>
</comment>
<dbReference type="EMBL" id="JAVRIF010000013">
    <property type="protein sequence ID" value="MDT0605300.1"/>
    <property type="molecule type" value="Genomic_DNA"/>
</dbReference>
<evidence type="ECO:0000313" key="5">
    <source>
        <dbReference type="EMBL" id="MDT0605300.1"/>
    </source>
</evidence>
<keyword evidence="3" id="KW-0413">Isomerase</keyword>
<comment type="function">
    <text evidence="3">A helicase/nuclease that prepares dsDNA breaks (DSB) for recombinational DNA repair. Binds to DSBs and unwinds DNA via a highly rapid and processive ATP-dependent bidirectional helicase activity. Unwinds dsDNA until it encounters a Chi (crossover hotspot instigator) sequence from the 3' direction. Cuts ssDNA a few nucleotides 3' to the Chi site. The properties and activities of the enzyme are changed at Chi. The Chi-altered holoenzyme produces a long 3'-ssDNA overhang and facilitates RecA-binding to the ssDNA for homologous DNA recombination and repair. Holoenzyme degrades any linearized DNA that is unable to undergo homologous recombination. In the holoenzyme this subunit has ssDNA-dependent ATPase and 5'-3' helicase activity. When added to pre-assembled RecBC greatly stimulates nuclease activity and augments holoenzyme processivity. Negatively regulates the RecA-loading ability of RecBCD.</text>
</comment>
<keyword evidence="3" id="KW-0227">DNA damage</keyword>
<gene>
    <name evidence="3 5" type="primary">recD</name>
    <name evidence="5" type="ORF">RM573_16990</name>
</gene>
<comment type="subunit">
    <text evidence="3">Heterotrimer of RecB, RecC and RecD. All subunits contribute to DNA-binding.</text>
</comment>
<keyword evidence="3" id="KW-0347">Helicase</keyword>